<evidence type="ECO:0000313" key="2">
    <source>
        <dbReference type="Proteomes" id="UP001524499"/>
    </source>
</evidence>
<protein>
    <recommendedName>
        <fullName evidence="3">Transposase</fullName>
    </recommendedName>
</protein>
<keyword evidence="2" id="KW-1185">Reference proteome</keyword>
<evidence type="ECO:0000313" key="1">
    <source>
        <dbReference type="EMBL" id="MCQ8104115.1"/>
    </source>
</evidence>
<comment type="caution">
    <text evidence="1">The sequence shown here is derived from an EMBL/GenBank/DDBJ whole genome shotgun (WGS) entry which is preliminary data.</text>
</comment>
<dbReference type="InterPro" id="IPR055654">
    <property type="entry name" value="DUF7230"/>
</dbReference>
<dbReference type="Pfam" id="PF23876">
    <property type="entry name" value="DUF7230"/>
    <property type="match status" value="1"/>
</dbReference>
<reference evidence="1 2" key="1">
    <citation type="submission" date="2022-07" db="EMBL/GenBank/DDBJ databases">
        <title>Methylomonas rivi sp. nov., Methylomonas rosea sp. nov., Methylomonas aureus sp. nov. and Methylomonas subterranea sp. nov., four novel methanotrophs isolated from a freshwater creek and the deep terrestrial subsurface.</title>
        <authorList>
            <person name="Abin C."/>
            <person name="Sankaranarayanan K."/>
            <person name="Garner C."/>
            <person name="Sindelar R."/>
            <person name="Kotary K."/>
            <person name="Garner R."/>
            <person name="Barclay S."/>
            <person name="Lawson P."/>
            <person name="Krumholz L."/>
        </authorList>
    </citation>
    <scope>NUCLEOTIDE SEQUENCE [LARGE SCALE GENOMIC DNA]</scope>
    <source>
        <strain evidence="1 2">SURF-2</strain>
    </source>
</reference>
<proteinExistence type="predicted"/>
<organism evidence="1 2">
    <name type="scientific">Methylomonas subterranea</name>
    <dbReference type="NCBI Taxonomy" id="2952225"/>
    <lineage>
        <taxon>Bacteria</taxon>
        <taxon>Pseudomonadati</taxon>
        <taxon>Pseudomonadota</taxon>
        <taxon>Gammaproteobacteria</taxon>
        <taxon>Methylococcales</taxon>
        <taxon>Methylococcaceae</taxon>
        <taxon>Methylomonas</taxon>
    </lineage>
</organism>
<gene>
    <name evidence="1" type="ORF">NP590_08370</name>
</gene>
<dbReference type="Proteomes" id="UP001524499">
    <property type="component" value="Unassembled WGS sequence"/>
</dbReference>
<name>A0ABT1TFA5_9GAMM</name>
<dbReference type="RefSeq" id="WP_256601873.1">
    <property type="nucleotide sequence ID" value="NZ_JANIBJ010000012.1"/>
</dbReference>
<evidence type="ECO:0008006" key="3">
    <source>
        <dbReference type="Google" id="ProtNLM"/>
    </source>
</evidence>
<dbReference type="EMBL" id="JANIBJ010000012">
    <property type="protein sequence ID" value="MCQ8104115.1"/>
    <property type="molecule type" value="Genomic_DNA"/>
</dbReference>
<sequence>MRKQNKAKGLNELSLKNPVAKFAHQFNKTQVYKDKRRYQRKAKHSGLEPFSIVSLETIEKGSAFAVKTAQQGFQHL</sequence>
<accession>A0ABT1TFA5</accession>